<dbReference type="RefSeq" id="XP_033600177.1">
    <property type="nucleotide sequence ID" value="XM_033741409.1"/>
</dbReference>
<feature type="compositionally biased region" description="Pro residues" evidence="1">
    <location>
        <begin position="1"/>
        <end position="10"/>
    </location>
</feature>
<dbReference type="OrthoDB" id="5403157at2759"/>
<evidence type="ECO:0000256" key="1">
    <source>
        <dbReference type="SAM" id="MobiDB-lite"/>
    </source>
</evidence>
<sequence>MSPRGPPRSPLQPLSPTRMESLQIPSQQRRPVRSHGSGQPVGQLKLPSLPRFHPANFPSNQNSSASNTPPTVSNTPTAPVSPRMQHKQYSDAQRQLYIYQRELIAANARNHKSADGPDPASPRLCPLGSPGPVTPLELEQQQHAGGYFLAGTGAPPTKTSQNDLVEKLIREEAQRRGDMGHQMRARPVASR</sequence>
<name>A0A6A6W736_9PEZI</name>
<evidence type="ECO:0000313" key="3">
    <source>
        <dbReference type="Proteomes" id="UP000799437"/>
    </source>
</evidence>
<proteinExistence type="predicted"/>
<gene>
    <name evidence="2" type="ORF">EJ05DRAFT_398700</name>
</gene>
<accession>A0A6A6W736</accession>
<organism evidence="2 3">
    <name type="scientific">Pseudovirgaria hyperparasitica</name>
    <dbReference type="NCBI Taxonomy" id="470096"/>
    <lineage>
        <taxon>Eukaryota</taxon>
        <taxon>Fungi</taxon>
        <taxon>Dikarya</taxon>
        <taxon>Ascomycota</taxon>
        <taxon>Pezizomycotina</taxon>
        <taxon>Dothideomycetes</taxon>
        <taxon>Dothideomycetes incertae sedis</taxon>
        <taxon>Acrospermales</taxon>
        <taxon>Acrospermaceae</taxon>
        <taxon>Pseudovirgaria</taxon>
    </lineage>
</organism>
<feature type="compositionally biased region" description="Polar residues" evidence="1">
    <location>
        <begin position="12"/>
        <end position="29"/>
    </location>
</feature>
<evidence type="ECO:0000313" key="2">
    <source>
        <dbReference type="EMBL" id="KAF2757726.1"/>
    </source>
</evidence>
<feature type="compositionally biased region" description="Low complexity" evidence="1">
    <location>
        <begin position="63"/>
        <end position="82"/>
    </location>
</feature>
<feature type="region of interest" description="Disordered" evidence="1">
    <location>
        <begin position="1"/>
        <end position="92"/>
    </location>
</feature>
<feature type="region of interest" description="Disordered" evidence="1">
    <location>
        <begin position="110"/>
        <end position="136"/>
    </location>
</feature>
<dbReference type="AlphaFoldDB" id="A0A6A6W736"/>
<reference evidence="2" key="1">
    <citation type="journal article" date="2020" name="Stud. Mycol.">
        <title>101 Dothideomycetes genomes: a test case for predicting lifestyles and emergence of pathogens.</title>
        <authorList>
            <person name="Haridas S."/>
            <person name="Albert R."/>
            <person name="Binder M."/>
            <person name="Bloem J."/>
            <person name="Labutti K."/>
            <person name="Salamov A."/>
            <person name="Andreopoulos B."/>
            <person name="Baker S."/>
            <person name="Barry K."/>
            <person name="Bills G."/>
            <person name="Bluhm B."/>
            <person name="Cannon C."/>
            <person name="Castanera R."/>
            <person name="Culley D."/>
            <person name="Daum C."/>
            <person name="Ezra D."/>
            <person name="Gonzalez J."/>
            <person name="Henrissat B."/>
            <person name="Kuo A."/>
            <person name="Liang C."/>
            <person name="Lipzen A."/>
            <person name="Lutzoni F."/>
            <person name="Magnuson J."/>
            <person name="Mondo S."/>
            <person name="Nolan M."/>
            <person name="Ohm R."/>
            <person name="Pangilinan J."/>
            <person name="Park H.-J."/>
            <person name="Ramirez L."/>
            <person name="Alfaro M."/>
            <person name="Sun H."/>
            <person name="Tritt A."/>
            <person name="Yoshinaga Y."/>
            <person name="Zwiers L.-H."/>
            <person name="Turgeon B."/>
            <person name="Goodwin S."/>
            <person name="Spatafora J."/>
            <person name="Crous P."/>
            <person name="Grigoriev I."/>
        </authorList>
    </citation>
    <scope>NUCLEOTIDE SEQUENCE</scope>
    <source>
        <strain evidence="2">CBS 121739</strain>
    </source>
</reference>
<dbReference type="Proteomes" id="UP000799437">
    <property type="component" value="Unassembled WGS sequence"/>
</dbReference>
<protein>
    <submittedName>
        <fullName evidence="2">Uncharacterized protein</fullName>
    </submittedName>
</protein>
<dbReference type="EMBL" id="ML996573">
    <property type="protein sequence ID" value="KAF2757726.1"/>
    <property type="molecule type" value="Genomic_DNA"/>
</dbReference>
<keyword evidence="3" id="KW-1185">Reference proteome</keyword>
<dbReference type="GeneID" id="54482463"/>